<feature type="domain" description="STAS" evidence="3">
    <location>
        <begin position="50"/>
        <end position="151"/>
    </location>
</feature>
<reference evidence="4" key="2">
    <citation type="submission" date="2020-09" db="EMBL/GenBank/DDBJ databases">
        <authorList>
            <person name="Sun Q."/>
            <person name="Zhou Y."/>
        </authorList>
    </citation>
    <scope>NUCLEOTIDE SEQUENCE</scope>
    <source>
        <strain evidence="4">CGMCC 4.7201</strain>
    </source>
</reference>
<dbReference type="PANTHER" id="PTHR33495:SF2">
    <property type="entry name" value="ANTI-SIGMA FACTOR ANTAGONIST TM_1081-RELATED"/>
    <property type="match status" value="1"/>
</dbReference>
<dbReference type="CDD" id="cd07043">
    <property type="entry name" value="STAS_anti-anti-sigma_factors"/>
    <property type="match status" value="1"/>
</dbReference>
<organism evidence="4 5">
    <name type="scientific">Wenjunlia tyrosinilytica</name>
    <dbReference type="NCBI Taxonomy" id="1544741"/>
    <lineage>
        <taxon>Bacteria</taxon>
        <taxon>Bacillati</taxon>
        <taxon>Actinomycetota</taxon>
        <taxon>Actinomycetes</taxon>
        <taxon>Kitasatosporales</taxon>
        <taxon>Streptomycetaceae</taxon>
        <taxon>Wenjunlia</taxon>
    </lineage>
</organism>
<dbReference type="GO" id="GO:0043856">
    <property type="term" value="F:anti-sigma factor antagonist activity"/>
    <property type="evidence" value="ECO:0007669"/>
    <property type="project" value="InterPro"/>
</dbReference>
<name>A0A917ZQV1_9ACTN</name>
<evidence type="ECO:0000256" key="2">
    <source>
        <dbReference type="RuleBase" id="RU003749"/>
    </source>
</evidence>
<dbReference type="NCBIfam" id="TIGR00377">
    <property type="entry name" value="ant_ant_sig"/>
    <property type="match status" value="1"/>
</dbReference>
<evidence type="ECO:0000313" key="4">
    <source>
        <dbReference type="EMBL" id="GGO89113.1"/>
    </source>
</evidence>
<dbReference type="Gene3D" id="3.30.750.24">
    <property type="entry name" value="STAS domain"/>
    <property type="match status" value="1"/>
</dbReference>
<dbReference type="SUPFAM" id="SSF52091">
    <property type="entry name" value="SpoIIaa-like"/>
    <property type="match status" value="1"/>
</dbReference>
<evidence type="ECO:0000256" key="1">
    <source>
        <dbReference type="ARBA" id="ARBA00009013"/>
    </source>
</evidence>
<evidence type="ECO:0000259" key="3">
    <source>
        <dbReference type="PROSITE" id="PS50801"/>
    </source>
</evidence>
<keyword evidence="5" id="KW-1185">Reference proteome</keyword>
<dbReference type="PROSITE" id="PS50801">
    <property type="entry name" value="STAS"/>
    <property type="match status" value="1"/>
</dbReference>
<dbReference type="InterPro" id="IPR003658">
    <property type="entry name" value="Anti-sigma_ant"/>
</dbReference>
<accession>A0A917ZQV1</accession>
<gene>
    <name evidence="4" type="ORF">GCM10012280_31500</name>
</gene>
<dbReference type="Pfam" id="PF01740">
    <property type="entry name" value="STAS"/>
    <property type="match status" value="1"/>
</dbReference>
<comment type="similarity">
    <text evidence="1 2">Belongs to the anti-sigma-factor antagonist family.</text>
</comment>
<dbReference type="InterPro" id="IPR002645">
    <property type="entry name" value="STAS_dom"/>
</dbReference>
<dbReference type="PANTHER" id="PTHR33495">
    <property type="entry name" value="ANTI-SIGMA FACTOR ANTAGONIST TM_1081-RELATED-RELATED"/>
    <property type="match status" value="1"/>
</dbReference>
<evidence type="ECO:0000313" key="5">
    <source>
        <dbReference type="Proteomes" id="UP000641932"/>
    </source>
</evidence>
<reference evidence="4" key="1">
    <citation type="journal article" date="2014" name="Int. J. Syst. Evol. Microbiol.">
        <title>Complete genome sequence of Corynebacterium casei LMG S-19264T (=DSM 44701T), isolated from a smear-ripened cheese.</title>
        <authorList>
            <consortium name="US DOE Joint Genome Institute (JGI-PGF)"/>
            <person name="Walter F."/>
            <person name="Albersmeier A."/>
            <person name="Kalinowski J."/>
            <person name="Ruckert C."/>
        </authorList>
    </citation>
    <scope>NUCLEOTIDE SEQUENCE</scope>
    <source>
        <strain evidence="4">CGMCC 4.7201</strain>
    </source>
</reference>
<dbReference type="EMBL" id="BMMS01000012">
    <property type="protein sequence ID" value="GGO89113.1"/>
    <property type="molecule type" value="Genomic_DNA"/>
</dbReference>
<dbReference type="Proteomes" id="UP000641932">
    <property type="component" value="Unassembled WGS sequence"/>
</dbReference>
<dbReference type="InterPro" id="IPR036513">
    <property type="entry name" value="STAS_dom_sf"/>
</dbReference>
<proteinExistence type="inferred from homology"/>
<comment type="caution">
    <text evidence="4">The sequence shown here is derived from an EMBL/GenBank/DDBJ whole genome shotgun (WGS) entry which is preliminary data.</text>
</comment>
<sequence>MNPDPPPASTRVREAWSGSRSMNAKHFPEVIMCNPQSVPLVRERLLGEAVVVELSGEVDACSAPRLSSYLDSLSDQSEPDVVVDLRKVTFIDCSGLSVLVRLRNRVCARSGRVRLVCSDPRTLKTLHLTRLSGHFPILADPPDSSRSVDQV</sequence>
<dbReference type="AlphaFoldDB" id="A0A917ZQV1"/>
<protein>
    <recommendedName>
        <fullName evidence="2">Anti-sigma factor antagonist</fullName>
    </recommendedName>
</protein>